<protein>
    <recommendedName>
        <fullName evidence="4">Secreted protein</fullName>
    </recommendedName>
</protein>
<gene>
    <name evidence="2" type="ORF">ACFO4L_13695</name>
</gene>
<feature type="compositionally biased region" description="Basic and acidic residues" evidence="1">
    <location>
        <begin position="34"/>
        <end position="57"/>
    </location>
</feature>
<name>A0ABV9NW88_9BACI</name>
<sequence length="66" mass="7338">MGGLAAVLGLIAIVAGGILLDQRKQRKQYTSYDGRTEEQKEFERKRAEMIEKNRDNRPPGSGGVPH</sequence>
<dbReference type="Proteomes" id="UP001595896">
    <property type="component" value="Unassembled WGS sequence"/>
</dbReference>
<dbReference type="RefSeq" id="WP_377910241.1">
    <property type="nucleotide sequence ID" value="NZ_JBHSGK010000013.1"/>
</dbReference>
<feature type="region of interest" description="Disordered" evidence="1">
    <location>
        <begin position="25"/>
        <end position="66"/>
    </location>
</feature>
<comment type="caution">
    <text evidence="2">The sequence shown here is derived from an EMBL/GenBank/DDBJ whole genome shotgun (WGS) entry which is preliminary data.</text>
</comment>
<reference evidence="3" key="1">
    <citation type="journal article" date="2019" name="Int. J. Syst. Evol. Microbiol.">
        <title>The Global Catalogue of Microorganisms (GCM) 10K type strain sequencing project: providing services to taxonomists for standard genome sequencing and annotation.</title>
        <authorList>
            <consortium name="The Broad Institute Genomics Platform"/>
            <consortium name="The Broad Institute Genome Sequencing Center for Infectious Disease"/>
            <person name="Wu L."/>
            <person name="Ma J."/>
        </authorList>
    </citation>
    <scope>NUCLEOTIDE SEQUENCE [LARGE SCALE GENOMIC DNA]</scope>
    <source>
        <strain evidence="3">JCM 12165</strain>
    </source>
</reference>
<evidence type="ECO:0008006" key="4">
    <source>
        <dbReference type="Google" id="ProtNLM"/>
    </source>
</evidence>
<dbReference type="EMBL" id="JBHSGK010000013">
    <property type="protein sequence ID" value="MFC4737652.1"/>
    <property type="molecule type" value="Genomic_DNA"/>
</dbReference>
<evidence type="ECO:0000313" key="2">
    <source>
        <dbReference type="EMBL" id="MFC4737652.1"/>
    </source>
</evidence>
<organism evidence="2 3">
    <name type="scientific">Bacillus daqingensis</name>
    <dbReference type="NCBI Taxonomy" id="872396"/>
    <lineage>
        <taxon>Bacteria</taxon>
        <taxon>Bacillati</taxon>
        <taxon>Bacillota</taxon>
        <taxon>Bacilli</taxon>
        <taxon>Bacillales</taxon>
        <taxon>Bacillaceae</taxon>
        <taxon>Bacillus</taxon>
    </lineage>
</organism>
<evidence type="ECO:0000256" key="1">
    <source>
        <dbReference type="SAM" id="MobiDB-lite"/>
    </source>
</evidence>
<accession>A0ABV9NW88</accession>
<proteinExistence type="predicted"/>
<keyword evidence="3" id="KW-1185">Reference proteome</keyword>
<evidence type="ECO:0000313" key="3">
    <source>
        <dbReference type="Proteomes" id="UP001595896"/>
    </source>
</evidence>